<evidence type="ECO:0000256" key="6">
    <source>
        <dbReference type="ARBA" id="ARBA00022741"/>
    </source>
</evidence>
<sequence>MDHQNKPYYNLTPDFILDAIDDIGFRTDGRLLALNSFENRVYQVGIEEEKPLIAKFYRPNRWTDEAILEEHQFLLQMAEAEIPVVAPIKNKNGETLHHIHGHRVTLFERKGGRPPELDIAETRLWLGRFLGRIHAVGKQQPFAHRPQLNTTTFGEDAIANILRSGFVPAHLQSNWEQTAQSALAACKSIFDSLGTLDSLRLHGDCHPSNVLWTDNGPHFVDFDDSRMGPAIQDLWMLVSGDIDEQRNQLTDLLIGYEDFCEFDWREVKLIEPLRTLRMLHHSAWLCNRWEDPAFPAAFPWFTEGAYWEEQTRLLSLQIASITNDE</sequence>
<feature type="binding site" evidence="11">
    <location>
        <position position="221"/>
    </location>
    <ligand>
        <name>Mg(2+)</name>
        <dbReference type="ChEBI" id="CHEBI:18420"/>
    </ligand>
</feature>
<evidence type="ECO:0000256" key="11">
    <source>
        <dbReference type="HAMAP-Rule" id="MF_01497"/>
    </source>
</evidence>
<evidence type="ECO:0000256" key="8">
    <source>
        <dbReference type="ARBA" id="ARBA00022840"/>
    </source>
</evidence>
<organism evidence="13 14">
    <name type="scientific">Leeia speluncae</name>
    <dbReference type="NCBI Taxonomy" id="2884804"/>
    <lineage>
        <taxon>Bacteria</taxon>
        <taxon>Pseudomonadati</taxon>
        <taxon>Pseudomonadota</taxon>
        <taxon>Betaproteobacteria</taxon>
        <taxon>Neisseriales</taxon>
        <taxon>Leeiaceae</taxon>
        <taxon>Leeia</taxon>
    </lineage>
</organism>
<dbReference type="GO" id="GO:0004674">
    <property type="term" value="F:protein serine/threonine kinase activity"/>
    <property type="evidence" value="ECO:0007669"/>
    <property type="project" value="UniProtKB-KW"/>
</dbReference>
<feature type="active site" description="Proton acceptor" evidence="11">
    <location>
        <position position="204"/>
    </location>
</feature>
<reference evidence="13" key="1">
    <citation type="submission" date="2021-10" db="EMBL/GenBank/DDBJ databases">
        <title>The complete genome sequence of Leeia sp. TBRC 13508.</title>
        <authorList>
            <person name="Charoenyingcharoen P."/>
            <person name="Yukphan P."/>
        </authorList>
    </citation>
    <scope>NUCLEOTIDE SEQUENCE</scope>
    <source>
        <strain evidence="13">TBRC 13508</strain>
    </source>
</reference>
<dbReference type="SUPFAM" id="SSF56112">
    <property type="entry name" value="Protein kinase-like (PK-like)"/>
    <property type="match status" value="1"/>
</dbReference>
<dbReference type="Gene3D" id="1.20.1270.170">
    <property type="match status" value="1"/>
</dbReference>
<dbReference type="EMBL" id="JAJBZT010000003">
    <property type="protein sequence ID" value="MCB6183358.1"/>
    <property type="molecule type" value="Genomic_DNA"/>
</dbReference>
<comment type="function">
    <text evidence="11">A protein kinase that phosphorylates Ser and Thr residues. Probably acts to suppress the effects of stress linked to accumulation of reactive oxygen species. Probably involved in the extracytoplasmic stress response.</text>
</comment>
<accession>A0ABS8D5S7</accession>
<evidence type="ECO:0000256" key="4">
    <source>
        <dbReference type="ARBA" id="ARBA00022679"/>
    </source>
</evidence>
<keyword evidence="5 11" id="KW-0479">Metal-binding</keyword>
<protein>
    <recommendedName>
        <fullName evidence="11">Stress response kinase A</fullName>
        <ecNumber evidence="11">2.7.11.1</ecNumber>
    </recommendedName>
    <alternativeName>
        <fullName evidence="11">Serine/threonine-protein kinase SrkA</fullName>
    </alternativeName>
</protein>
<keyword evidence="8 11" id="KW-0067">ATP-binding</keyword>
<evidence type="ECO:0000313" key="14">
    <source>
        <dbReference type="Proteomes" id="UP001165395"/>
    </source>
</evidence>
<comment type="cofactor">
    <cofactor evidence="11">
        <name>Mg(2+)</name>
        <dbReference type="ChEBI" id="CHEBI:18420"/>
    </cofactor>
</comment>
<dbReference type="InterPro" id="IPR011009">
    <property type="entry name" value="Kinase-like_dom_sf"/>
</dbReference>
<gene>
    <name evidence="11" type="primary">srkA</name>
    <name evidence="13" type="ORF">LIN78_07345</name>
</gene>
<dbReference type="NCBIfam" id="NF008738">
    <property type="entry name" value="PRK11768.1"/>
    <property type="match status" value="1"/>
</dbReference>
<comment type="caution">
    <text evidence="13">The sequence shown here is derived from an EMBL/GenBank/DDBJ whole genome shotgun (WGS) entry which is preliminary data.</text>
</comment>
<dbReference type="PANTHER" id="PTHR39573:SF1">
    <property type="entry name" value="STRESS RESPONSE KINASE A"/>
    <property type="match status" value="1"/>
</dbReference>
<feature type="binding site" evidence="11">
    <location>
        <position position="209"/>
    </location>
    <ligand>
        <name>Mg(2+)</name>
        <dbReference type="ChEBI" id="CHEBI:18420"/>
    </ligand>
</feature>
<evidence type="ECO:0000256" key="1">
    <source>
        <dbReference type="ARBA" id="ARBA00022490"/>
    </source>
</evidence>
<comment type="catalytic activity">
    <reaction evidence="11">
        <text>L-threonyl-[protein] + ATP = O-phospho-L-threonyl-[protein] + ADP + H(+)</text>
        <dbReference type="Rhea" id="RHEA:46608"/>
        <dbReference type="Rhea" id="RHEA-COMP:11060"/>
        <dbReference type="Rhea" id="RHEA-COMP:11605"/>
        <dbReference type="ChEBI" id="CHEBI:15378"/>
        <dbReference type="ChEBI" id="CHEBI:30013"/>
        <dbReference type="ChEBI" id="CHEBI:30616"/>
        <dbReference type="ChEBI" id="CHEBI:61977"/>
        <dbReference type="ChEBI" id="CHEBI:456216"/>
        <dbReference type="EC" id="2.7.11.1"/>
    </reaction>
</comment>
<evidence type="ECO:0000256" key="3">
    <source>
        <dbReference type="ARBA" id="ARBA00022553"/>
    </source>
</evidence>
<keyword evidence="7 11" id="KW-0418">Kinase</keyword>
<keyword evidence="6 11" id="KW-0547">Nucleotide-binding</keyword>
<dbReference type="RefSeq" id="WP_227180046.1">
    <property type="nucleotide sequence ID" value="NZ_JAJBZT010000003.1"/>
</dbReference>
<dbReference type="EC" id="2.7.11.1" evidence="11"/>
<comment type="subunit">
    <text evidence="11">Monomer.</text>
</comment>
<proteinExistence type="inferred from homology"/>
<comment type="similarity">
    <text evidence="11">Belongs to the SrkA/RdoA protein kinase family.</text>
</comment>
<dbReference type="Pfam" id="PF01636">
    <property type="entry name" value="APH"/>
    <property type="match status" value="1"/>
</dbReference>
<dbReference type="HAMAP" id="MF_01497">
    <property type="entry name" value="SrkA_kinase"/>
    <property type="match status" value="1"/>
</dbReference>
<evidence type="ECO:0000256" key="7">
    <source>
        <dbReference type="ARBA" id="ARBA00022777"/>
    </source>
</evidence>
<evidence type="ECO:0000259" key="12">
    <source>
        <dbReference type="Pfam" id="PF01636"/>
    </source>
</evidence>
<feature type="active site" evidence="11">
    <location>
        <position position="221"/>
    </location>
</feature>
<evidence type="ECO:0000256" key="2">
    <source>
        <dbReference type="ARBA" id="ARBA00022527"/>
    </source>
</evidence>
<keyword evidence="14" id="KW-1185">Reference proteome</keyword>
<feature type="site" description="ATP" evidence="11">
    <location>
        <position position="36"/>
    </location>
</feature>
<comment type="catalytic activity">
    <reaction evidence="11">
        <text>L-seryl-[protein] + ATP = O-phospho-L-seryl-[protein] + ADP + H(+)</text>
        <dbReference type="Rhea" id="RHEA:17989"/>
        <dbReference type="Rhea" id="RHEA-COMP:9863"/>
        <dbReference type="Rhea" id="RHEA-COMP:11604"/>
        <dbReference type="ChEBI" id="CHEBI:15378"/>
        <dbReference type="ChEBI" id="CHEBI:29999"/>
        <dbReference type="ChEBI" id="CHEBI:30616"/>
        <dbReference type="ChEBI" id="CHEBI:83421"/>
        <dbReference type="ChEBI" id="CHEBI:456216"/>
        <dbReference type="EC" id="2.7.11.1"/>
    </reaction>
</comment>
<feature type="domain" description="Aminoglycoside phosphotransferase" evidence="12">
    <location>
        <begin position="36"/>
        <end position="269"/>
    </location>
</feature>
<keyword evidence="4 11" id="KW-0808">Transferase</keyword>
<evidence type="ECO:0000313" key="13">
    <source>
        <dbReference type="EMBL" id="MCB6183358.1"/>
    </source>
</evidence>
<name>A0ABS8D5S7_9NEIS</name>
<keyword evidence="10 11" id="KW-0346">Stress response</keyword>
<dbReference type="Proteomes" id="UP001165395">
    <property type="component" value="Unassembled WGS sequence"/>
</dbReference>
<comment type="subcellular location">
    <subcellularLocation>
        <location evidence="11">Cytoplasm</location>
    </subcellularLocation>
</comment>
<dbReference type="Gene3D" id="1.10.510.10">
    <property type="entry name" value="Transferase(Phosphotransferase) domain 1"/>
    <property type="match status" value="1"/>
</dbReference>
<evidence type="ECO:0000256" key="5">
    <source>
        <dbReference type="ARBA" id="ARBA00022723"/>
    </source>
</evidence>
<keyword evidence="2 11" id="KW-0723">Serine/threonine-protein kinase</keyword>
<dbReference type="PANTHER" id="PTHR39573">
    <property type="entry name" value="STRESS RESPONSE KINASE A"/>
    <property type="match status" value="1"/>
</dbReference>
<dbReference type="Gene3D" id="3.30.200.70">
    <property type="match status" value="1"/>
</dbReference>
<keyword evidence="9 11" id="KW-0460">Magnesium</keyword>
<keyword evidence="1 11" id="KW-0963">Cytoplasm</keyword>
<dbReference type="InterPro" id="IPR032882">
    <property type="entry name" value="SrkA/RdoA"/>
</dbReference>
<keyword evidence="3 11" id="KW-0597">Phosphoprotein</keyword>
<dbReference type="InterPro" id="IPR002575">
    <property type="entry name" value="Aminoglycoside_PTrfase"/>
</dbReference>
<evidence type="ECO:0000256" key="10">
    <source>
        <dbReference type="ARBA" id="ARBA00023016"/>
    </source>
</evidence>
<evidence type="ECO:0000256" key="9">
    <source>
        <dbReference type="ARBA" id="ARBA00022842"/>
    </source>
</evidence>